<dbReference type="GO" id="GO:0005524">
    <property type="term" value="F:ATP binding"/>
    <property type="evidence" value="ECO:0007669"/>
    <property type="project" value="UniProtKB-KW"/>
</dbReference>
<dbReference type="InterPro" id="IPR003439">
    <property type="entry name" value="ABC_transporter-like_ATP-bd"/>
</dbReference>
<dbReference type="PANTHER" id="PTHR24221">
    <property type="entry name" value="ATP-BINDING CASSETTE SUB-FAMILY B"/>
    <property type="match status" value="1"/>
</dbReference>
<dbReference type="PROSITE" id="PS00211">
    <property type="entry name" value="ABC_TRANSPORTER_1"/>
    <property type="match status" value="1"/>
</dbReference>
<protein>
    <submittedName>
        <fullName evidence="10">ABC-type multidrug transport system fused ATPase/permease subunit</fullName>
    </submittedName>
</protein>
<dbReference type="SUPFAM" id="SSF52540">
    <property type="entry name" value="P-loop containing nucleoside triphosphate hydrolases"/>
    <property type="match status" value="1"/>
</dbReference>
<dbReference type="PROSITE" id="PS50893">
    <property type="entry name" value="ABC_TRANSPORTER_2"/>
    <property type="match status" value="1"/>
</dbReference>
<keyword evidence="3" id="KW-0547">Nucleotide-binding</keyword>
<feature type="domain" description="ABC transmembrane type-1" evidence="9">
    <location>
        <begin position="25"/>
        <end position="311"/>
    </location>
</feature>
<dbReference type="AlphaFoldDB" id="A0A7W5B061"/>
<dbReference type="InterPro" id="IPR003593">
    <property type="entry name" value="AAA+_ATPase"/>
</dbReference>
<evidence type="ECO:0000256" key="7">
    <source>
        <dbReference type="SAM" id="Phobius"/>
    </source>
</evidence>
<feature type="transmembrane region" description="Helical" evidence="7">
    <location>
        <begin position="61"/>
        <end position="85"/>
    </location>
</feature>
<gene>
    <name evidence="10" type="ORF">FHS18_004050</name>
</gene>
<evidence type="ECO:0000313" key="11">
    <source>
        <dbReference type="Proteomes" id="UP000570361"/>
    </source>
</evidence>
<comment type="subcellular location">
    <subcellularLocation>
        <location evidence="1">Cell membrane</location>
        <topology evidence="1">Multi-pass membrane protein</topology>
    </subcellularLocation>
</comment>
<dbReference type="Proteomes" id="UP000570361">
    <property type="component" value="Unassembled WGS sequence"/>
</dbReference>
<dbReference type="InterPro" id="IPR027417">
    <property type="entry name" value="P-loop_NTPase"/>
</dbReference>
<dbReference type="Pfam" id="PF00005">
    <property type="entry name" value="ABC_tran"/>
    <property type="match status" value="1"/>
</dbReference>
<dbReference type="EMBL" id="JACHXK010000009">
    <property type="protein sequence ID" value="MBB3111982.1"/>
    <property type="molecule type" value="Genomic_DNA"/>
</dbReference>
<comment type="caution">
    <text evidence="10">The sequence shown here is derived from an EMBL/GenBank/DDBJ whole genome shotgun (WGS) entry which is preliminary data.</text>
</comment>
<dbReference type="InterPro" id="IPR039421">
    <property type="entry name" value="Type_1_exporter"/>
</dbReference>
<keyword evidence="11" id="KW-1185">Reference proteome</keyword>
<feature type="domain" description="ABC transporter" evidence="8">
    <location>
        <begin position="349"/>
        <end position="589"/>
    </location>
</feature>
<accession>A0A7W5B061</accession>
<keyword evidence="5 7" id="KW-1133">Transmembrane helix</keyword>
<dbReference type="GO" id="GO:0005886">
    <property type="term" value="C:plasma membrane"/>
    <property type="evidence" value="ECO:0007669"/>
    <property type="project" value="UniProtKB-SubCell"/>
</dbReference>
<dbReference type="SMART" id="SM00382">
    <property type="entry name" value="AAA"/>
    <property type="match status" value="1"/>
</dbReference>
<keyword evidence="6 7" id="KW-0472">Membrane</keyword>
<dbReference type="CDD" id="cd03228">
    <property type="entry name" value="ABCC_MRP_Like"/>
    <property type="match status" value="1"/>
</dbReference>
<evidence type="ECO:0000256" key="6">
    <source>
        <dbReference type="ARBA" id="ARBA00023136"/>
    </source>
</evidence>
<evidence type="ECO:0000259" key="9">
    <source>
        <dbReference type="PROSITE" id="PS50929"/>
    </source>
</evidence>
<dbReference type="InterPro" id="IPR011527">
    <property type="entry name" value="ABC1_TM_dom"/>
</dbReference>
<evidence type="ECO:0000256" key="5">
    <source>
        <dbReference type="ARBA" id="ARBA00022989"/>
    </source>
</evidence>
<keyword evidence="4" id="KW-0067">ATP-binding</keyword>
<evidence type="ECO:0000256" key="2">
    <source>
        <dbReference type="ARBA" id="ARBA00022692"/>
    </source>
</evidence>
<dbReference type="GO" id="GO:0034040">
    <property type="term" value="F:ATPase-coupled lipid transmembrane transporter activity"/>
    <property type="evidence" value="ECO:0007669"/>
    <property type="project" value="TreeGrafter"/>
</dbReference>
<feature type="transmembrane region" description="Helical" evidence="7">
    <location>
        <begin position="166"/>
        <end position="186"/>
    </location>
</feature>
<organism evidence="10 11">
    <name type="scientific">Paenibacillus phyllosphaerae</name>
    <dbReference type="NCBI Taxonomy" id="274593"/>
    <lineage>
        <taxon>Bacteria</taxon>
        <taxon>Bacillati</taxon>
        <taxon>Bacillota</taxon>
        <taxon>Bacilli</taxon>
        <taxon>Bacillales</taxon>
        <taxon>Paenibacillaceae</taxon>
        <taxon>Paenibacillus</taxon>
    </lineage>
</organism>
<evidence type="ECO:0000256" key="3">
    <source>
        <dbReference type="ARBA" id="ARBA00022741"/>
    </source>
</evidence>
<feature type="transmembrane region" description="Helical" evidence="7">
    <location>
        <begin position="254"/>
        <end position="275"/>
    </location>
</feature>
<feature type="transmembrane region" description="Helical" evidence="7">
    <location>
        <begin position="220"/>
        <end position="238"/>
    </location>
</feature>
<dbReference type="InterPro" id="IPR017871">
    <property type="entry name" value="ABC_transporter-like_CS"/>
</dbReference>
<proteinExistence type="predicted"/>
<dbReference type="GO" id="GO:0140359">
    <property type="term" value="F:ABC-type transporter activity"/>
    <property type="evidence" value="ECO:0007669"/>
    <property type="project" value="InterPro"/>
</dbReference>
<evidence type="ECO:0000256" key="4">
    <source>
        <dbReference type="ARBA" id="ARBA00022840"/>
    </source>
</evidence>
<name>A0A7W5B061_9BACL</name>
<keyword evidence="2 7" id="KW-0812">Transmembrane</keyword>
<dbReference type="PANTHER" id="PTHR24221:SF646">
    <property type="entry name" value="HAEMOLYSIN SECRETION ATP-BINDING PROTEIN"/>
    <property type="match status" value="1"/>
</dbReference>
<evidence type="ECO:0000259" key="8">
    <source>
        <dbReference type="PROSITE" id="PS50893"/>
    </source>
</evidence>
<sequence>MKINYIRTLKELLKVSWNKKPVLLILWMMIALLVSFIPMLQIYGQKYLIDSIQNLLSDEAAISRVSLIISLMMSLNIVSATLSVYQQYIYTNINQEIGYFFRLLFAKKSTSLPMVCFEDPEYYNSYQLAKGSINSSLLDPLSTTLELCKTLITITSILSLITIINWYLPIILILSSLPGIWFLFIAKNQRLKYLVNNREESRMLEYFHMLISSKESAKEIRLFGLGNYLINMWSSLFVKNKKVLMKNQIFESRGAIFGVISTSLSYAIISIFLAFGILKDELTLGDFVAITTASVSLQAQVGVIGAGLSNMWESFFKIDQLFNFIENKKYSDVETSKTLSNNNMDIEEIDLVNLSFSYPGANVDTLKNINLKIKKGEKIAILGGNGSGKSTLVNCLLGLYHPTKGSIYINGELLTSENLPSYRTAISAVFQDYYRYKLSIRQNVAVGDLSKENNEDLIELLLSGVGLFEEVKKMKKGINSLLGKEFTNGFELSGGQWQRLAIARGLINDSKLLIIDEPTSALDPLAEMEIMTRFFELNEDKTTVLITHRLGPVKYADRIIVLDSGVIVEEGNHEQLLMLNGLYSAMYLAQSQWYKEHDSLQSAINF</sequence>
<dbReference type="Gene3D" id="1.20.1560.10">
    <property type="entry name" value="ABC transporter type 1, transmembrane domain"/>
    <property type="match status" value="1"/>
</dbReference>
<reference evidence="10 11" key="1">
    <citation type="submission" date="2020-08" db="EMBL/GenBank/DDBJ databases">
        <title>Genomic Encyclopedia of Type Strains, Phase III (KMG-III): the genomes of soil and plant-associated and newly described type strains.</title>
        <authorList>
            <person name="Whitman W."/>
        </authorList>
    </citation>
    <scope>NUCLEOTIDE SEQUENCE [LARGE SCALE GENOMIC DNA]</scope>
    <source>
        <strain evidence="10 11">CECT 5862</strain>
    </source>
</reference>
<evidence type="ECO:0000256" key="1">
    <source>
        <dbReference type="ARBA" id="ARBA00004651"/>
    </source>
</evidence>
<dbReference type="Pfam" id="PF00664">
    <property type="entry name" value="ABC_membrane"/>
    <property type="match status" value="1"/>
</dbReference>
<dbReference type="GO" id="GO:0016887">
    <property type="term" value="F:ATP hydrolysis activity"/>
    <property type="evidence" value="ECO:0007669"/>
    <property type="project" value="InterPro"/>
</dbReference>
<dbReference type="RefSeq" id="WP_183601822.1">
    <property type="nucleotide sequence ID" value="NZ_JACHXK010000009.1"/>
</dbReference>
<dbReference type="PROSITE" id="PS50929">
    <property type="entry name" value="ABC_TM1F"/>
    <property type="match status" value="1"/>
</dbReference>
<dbReference type="InterPro" id="IPR036640">
    <property type="entry name" value="ABC1_TM_sf"/>
</dbReference>
<evidence type="ECO:0000313" key="10">
    <source>
        <dbReference type="EMBL" id="MBB3111982.1"/>
    </source>
</evidence>
<feature type="transmembrane region" description="Helical" evidence="7">
    <location>
        <begin position="21"/>
        <end position="41"/>
    </location>
</feature>
<dbReference type="Gene3D" id="3.40.50.300">
    <property type="entry name" value="P-loop containing nucleotide triphosphate hydrolases"/>
    <property type="match status" value="1"/>
</dbReference>
<dbReference type="SUPFAM" id="SSF90123">
    <property type="entry name" value="ABC transporter transmembrane region"/>
    <property type="match status" value="1"/>
</dbReference>